<evidence type="ECO:0000256" key="12">
    <source>
        <dbReference type="ARBA" id="ARBA00023136"/>
    </source>
</evidence>
<comment type="pathway">
    <text evidence="3">Lipid metabolism.</text>
</comment>
<proteinExistence type="predicted"/>
<evidence type="ECO:0000313" key="16">
    <source>
        <dbReference type="EMBL" id="KAK8881389.1"/>
    </source>
</evidence>
<dbReference type="EC" id="2.1.1.71" evidence="15"/>
<evidence type="ECO:0000256" key="15">
    <source>
        <dbReference type="ARBA" id="ARBA00034137"/>
    </source>
</evidence>
<sequence>MDIILSLAIITIIFPYIVYAMAYKYPNITKKYLAQKQIIQIGQWFKVFEAIFMFPTLYNAGFNGSGMIFGLPLVFLGQYLNELVYTIIGEAGVYYGYELKTIKPRILRGFPFNVIDPQYKGAILTVIGGSLCFNTTKNLMIIDITWMACYFSGLVNEHSQTIY</sequence>
<keyword evidence="9" id="KW-0256">Endoplasmic reticulum</keyword>
<evidence type="ECO:0000256" key="3">
    <source>
        <dbReference type="ARBA" id="ARBA00005189"/>
    </source>
</evidence>
<evidence type="ECO:0000256" key="13">
    <source>
        <dbReference type="ARBA" id="ARBA00023209"/>
    </source>
</evidence>
<keyword evidence="7" id="KW-0949">S-adenosyl-L-methionine</keyword>
<organism evidence="16 17">
    <name type="scientific">Tritrichomonas musculus</name>
    <dbReference type="NCBI Taxonomy" id="1915356"/>
    <lineage>
        <taxon>Eukaryota</taxon>
        <taxon>Metamonada</taxon>
        <taxon>Parabasalia</taxon>
        <taxon>Tritrichomonadida</taxon>
        <taxon>Tritrichomonadidae</taxon>
        <taxon>Tritrichomonas</taxon>
    </lineage>
</organism>
<evidence type="ECO:0000256" key="9">
    <source>
        <dbReference type="ARBA" id="ARBA00022824"/>
    </source>
</evidence>
<evidence type="ECO:0000256" key="6">
    <source>
        <dbReference type="ARBA" id="ARBA00022679"/>
    </source>
</evidence>
<keyword evidence="4" id="KW-0444">Lipid biosynthesis</keyword>
<name>A0ABR2JR40_9EUKA</name>
<keyword evidence="14" id="KW-1208">Phospholipid metabolism</keyword>
<keyword evidence="17" id="KW-1185">Reference proteome</keyword>
<comment type="pathway">
    <text evidence="2">Phospholipid metabolism; phosphatidylcholine biosynthesis.</text>
</comment>
<dbReference type="PANTHER" id="PTHR15458">
    <property type="entry name" value="PHOSPHATIDYLETHANOLAMINE N-METHYLTRANSFERASE"/>
    <property type="match status" value="1"/>
</dbReference>
<keyword evidence="8" id="KW-0812">Transmembrane</keyword>
<protein>
    <recommendedName>
        <fullName evidence="15">phosphatidyl-N-methylethanolamine N-methyltransferase</fullName>
        <ecNumber evidence="15">2.1.1.71</ecNumber>
    </recommendedName>
</protein>
<dbReference type="PANTHER" id="PTHR15458:SF5">
    <property type="entry name" value="PHOSPHATIDYLETHANOLAMINE N-METHYLTRANSFERASE"/>
    <property type="match status" value="1"/>
</dbReference>
<comment type="subcellular location">
    <subcellularLocation>
        <location evidence="1">Endoplasmic reticulum membrane</location>
        <topology evidence="1">Multi-pass membrane protein</topology>
    </subcellularLocation>
</comment>
<evidence type="ECO:0000256" key="7">
    <source>
        <dbReference type="ARBA" id="ARBA00022691"/>
    </source>
</evidence>
<evidence type="ECO:0000256" key="10">
    <source>
        <dbReference type="ARBA" id="ARBA00022989"/>
    </source>
</evidence>
<keyword evidence="5" id="KW-0489">Methyltransferase</keyword>
<keyword evidence="6" id="KW-0808">Transferase</keyword>
<evidence type="ECO:0000256" key="8">
    <source>
        <dbReference type="ARBA" id="ARBA00022692"/>
    </source>
</evidence>
<keyword evidence="10" id="KW-1133">Transmembrane helix</keyword>
<dbReference type="EMBL" id="JAPFFF010000010">
    <property type="protein sequence ID" value="KAK8881389.1"/>
    <property type="molecule type" value="Genomic_DNA"/>
</dbReference>
<evidence type="ECO:0000256" key="5">
    <source>
        <dbReference type="ARBA" id="ARBA00022603"/>
    </source>
</evidence>
<keyword evidence="11" id="KW-0443">Lipid metabolism</keyword>
<evidence type="ECO:0000256" key="1">
    <source>
        <dbReference type="ARBA" id="ARBA00004477"/>
    </source>
</evidence>
<accession>A0ABR2JR40</accession>
<evidence type="ECO:0000256" key="11">
    <source>
        <dbReference type="ARBA" id="ARBA00023098"/>
    </source>
</evidence>
<dbReference type="Proteomes" id="UP001470230">
    <property type="component" value="Unassembled WGS sequence"/>
</dbReference>
<dbReference type="InterPro" id="IPR024960">
    <property type="entry name" value="PEMT/MFAP"/>
</dbReference>
<keyword evidence="13" id="KW-0594">Phospholipid biosynthesis</keyword>
<evidence type="ECO:0000256" key="14">
    <source>
        <dbReference type="ARBA" id="ARBA00023264"/>
    </source>
</evidence>
<reference evidence="16 17" key="1">
    <citation type="submission" date="2024-04" db="EMBL/GenBank/DDBJ databases">
        <title>Tritrichomonas musculus Genome.</title>
        <authorList>
            <person name="Alves-Ferreira E."/>
            <person name="Grigg M."/>
            <person name="Lorenzi H."/>
            <person name="Galac M."/>
        </authorList>
    </citation>
    <scope>NUCLEOTIDE SEQUENCE [LARGE SCALE GENOMIC DNA]</scope>
    <source>
        <strain evidence="16 17">EAF2021</strain>
    </source>
</reference>
<dbReference type="Pfam" id="PF04191">
    <property type="entry name" value="PEMT"/>
    <property type="match status" value="1"/>
</dbReference>
<dbReference type="InterPro" id="IPR007318">
    <property type="entry name" value="Phopholipid_MeTrfase"/>
</dbReference>
<gene>
    <name evidence="16" type="ORF">M9Y10_004125</name>
</gene>
<keyword evidence="12" id="KW-0472">Membrane</keyword>
<evidence type="ECO:0000256" key="2">
    <source>
        <dbReference type="ARBA" id="ARBA00004969"/>
    </source>
</evidence>
<comment type="caution">
    <text evidence="16">The sequence shown here is derived from an EMBL/GenBank/DDBJ whole genome shotgun (WGS) entry which is preliminary data.</text>
</comment>
<evidence type="ECO:0000256" key="4">
    <source>
        <dbReference type="ARBA" id="ARBA00022516"/>
    </source>
</evidence>
<evidence type="ECO:0000313" key="17">
    <source>
        <dbReference type="Proteomes" id="UP001470230"/>
    </source>
</evidence>